<dbReference type="InterPro" id="IPR036888">
    <property type="entry name" value="DNA_integrity_DisA_N_sf"/>
</dbReference>
<feature type="domain" description="DAC" evidence="7">
    <location>
        <begin position="54"/>
        <end position="202"/>
    </location>
</feature>
<evidence type="ECO:0000256" key="6">
    <source>
        <dbReference type="HAMAP-Rule" id="MF_00838"/>
    </source>
</evidence>
<gene>
    <name evidence="6" type="primary">dacB</name>
    <name evidence="8" type="ORF">AXI58_12250</name>
</gene>
<keyword evidence="2 6" id="KW-0808">Transferase</keyword>
<evidence type="ECO:0000259" key="7">
    <source>
        <dbReference type="PROSITE" id="PS51794"/>
    </source>
</evidence>
<keyword evidence="3 6" id="KW-0548">Nucleotidyltransferase</keyword>
<evidence type="ECO:0000256" key="5">
    <source>
        <dbReference type="ARBA" id="ARBA00022840"/>
    </source>
</evidence>
<dbReference type="STRING" id="1793963.AXI58_12250"/>
<name>A0A150FAN8_9BACI</name>
<keyword evidence="6" id="KW-1003">Cell membrane</keyword>
<reference evidence="9" key="1">
    <citation type="submission" date="2016-02" db="EMBL/GenBank/DDBJ databases">
        <authorList>
            <person name="Dunlap C."/>
        </authorList>
    </citation>
    <scope>NUCLEOTIDE SEQUENCE [LARGE SCALE GENOMIC DNA]</scope>
    <source>
        <strain evidence="9">NRRL B-41092</strain>
    </source>
</reference>
<evidence type="ECO:0000313" key="8">
    <source>
        <dbReference type="EMBL" id="KXZ21718.1"/>
    </source>
</evidence>
<dbReference type="EMBL" id="LSBA01000006">
    <property type="protein sequence ID" value="KXZ21718.1"/>
    <property type="molecule type" value="Genomic_DNA"/>
</dbReference>
<keyword evidence="6" id="KW-0812">Transmembrane</keyword>
<dbReference type="NCBIfam" id="NF038328">
    <property type="entry name" value="c-di-AMP_CdaS"/>
    <property type="match status" value="1"/>
</dbReference>
<evidence type="ECO:0000313" key="9">
    <source>
        <dbReference type="Proteomes" id="UP000075430"/>
    </source>
</evidence>
<comment type="similarity">
    <text evidence="6">Belongs to the adenylate cyclase family. DacB/CdaS subfamily.</text>
</comment>
<dbReference type="InterPro" id="IPR014046">
    <property type="entry name" value="C-di-AMP_synthase"/>
</dbReference>
<dbReference type="InterPro" id="IPR053472">
    <property type="entry name" value="DAC_CdaS-like"/>
</dbReference>
<dbReference type="Gene3D" id="1.10.287.770">
    <property type="entry name" value="YojJ-like"/>
    <property type="match status" value="1"/>
</dbReference>
<dbReference type="Gene3D" id="3.40.1700.10">
    <property type="entry name" value="DNA integrity scanning protein, DisA, N-terminal domain"/>
    <property type="match status" value="1"/>
</dbReference>
<dbReference type="SUPFAM" id="SSF143597">
    <property type="entry name" value="YojJ-like"/>
    <property type="match status" value="1"/>
</dbReference>
<dbReference type="InterPro" id="IPR003390">
    <property type="entry name" value="DNA_integrity_scan_DisA_N"/>
</dbReference>
<dbReference type="PROSITE" id="PS51794">
    <property type="entry name" value="DAC"/>
    <property type="match status" value="1"/>
</dbReference>
<comment type="catalytic activity">
    <reaction evidence="1 6">
        <text>2 ATP = 3',3'-c-di-AMP + 2 diphosphate</text>
        <dbReference type="Rhea" id="RHEA:35655"/>
        <dbReference type="ChEBI" id="CHEBI:30616"/>
        <dbReference type="ChEBI" id="CHEBI:33019"/>
        <dbReference type="ChEBI" id="CHEBI:71500"/>
        <dbReference type="EC" id="2.7.7.85"/>
    </reaction>
</comment>
<dbReference type="InterPro" id="IPR050338">
    <property type="entry name" value="DisA"/>
</dbReference>
<keyword evidence="4 6" id="KW-0547">Nucleotide-binding</keyword>
<dbReference type="HAMAP" id="MF_00838">
    <property type="entry name" value="DacB"/>
    <property type="match status" value="1"/>
</dbReference>
<dbReference type="InterPro" id="IPR034693">
    <property type="entry name" value="CdaS"/>
</dbReference>
<organism evidence="8 9">
    <name type="scientific">Bacillus nakamurai</name>
    <dbReference type="NCBI Taxonomy" id="1793963"/>
    <lineage>
        <taxon>Bacteria</taxon>
        <taxon>Bacillati</taxon>
        <taxon>Bacillota</taxon>
        <taxon>Bacilli</taxon>
        <taxon>Bacillales</taxon>
        <taxon>Bacillaceae</taxon>
        <taxon>Bacillus</taxon>
    </lineage>
</organism>
<protein>
    <recommendedName>
        <fullName evidence="6">Diadenylate cyclase</fullName>
        <shortName evidence="6">DAC</shortName>
        <ecNumber evidence="6">2.7.7.85</ecNumber>
    </recommendedName>
    <alternativeName>
        <fullName evidence="6">Cyclic-di-AMP synthase</fullName>
        <shortName evidence="6">c-di-AMP synthase</shortName>
    </alternativeName>
</protein>
<dbReference type="GO" id="GO:0004016">
    <property type="term" value="F:adenylate cyclase activity"/>
    <property type="evidence" value="ECO:0007669"/>
    <property type="project" value="UniProtKB-UniRule"/>
</dbReference>
<dbReference type="Proteomes" id="UP000075430">
    <property type="component" value="Unassembled WGS sequence"/>
</dbReference>
<dbReference type="GO" id="GO:0006171">
    <property type="term" value="P:cAMP biosynthetic process"/>
    <property type="evidence" value="ECO:0007669"/>
    <property type="project" value="InterPro"/>
</dbReference>
<dbReference type="EC" id="2.7.7.85" evidence="6"/>
<accession>A0A150FAN8</accession>
<keyword evidence="6" id="KW-0472">Membrane</keyword>
<evidence type="ECO:0000256" key="4">
    <source>
        <dbReference type="ARBA" id="ARBA00022741"/>
    </source>
</evidence>
<dbReference type="GO" id="GO:0106408">
    <property type="term" value="F:diadenylate cyclase activity"/>
    <property type="evidence" value="ECO:0007669"/>
    <property type="project" value="UniProtKB-EC"/>
</dbReference>
<dbReference type="PANTHER" id="PTHR34185">
    <property type="entry name" value="DIADENYLATE CYCLASE"/>
    <property type="match status" value="1"/>
</dbReference>
<dbReference type="InterPro" id="IPR019457">
    <property type="entry name" value="CdaS_N"/>
</dbReference>
<dbReference type="PIRSF" id="PIRSF004793">
    <property type="entry name" value="UCP004793"/>
    <property type="match status" value="1"/>
</dbReference>
<comment type="subunit">
    <text evidence="6">Probably oligomerizes.</text>
</comment>
<dbReference type="RefSeq" id="WP_061521082.1">
    <property type="nucleotide sequence ID" value="NZ_JARLZY010000005.1"/>
</dbReference>
<dbReference type="AlphaFoldDB" id="A0A150FAN8"/>
<keyword evidence="5 6" id="KW-0067">ATP-binding</keyword>
<comment type="function">
    <text evidence="6">Catalyzes the condensation of 2 ATP molecules into cyclic di-AMP (c-di-AMP), a second messenger used to regulate differing processes in different bacteria.</text>
</comment>
<evidence type="ECO:0000256" key="2">
    <source>
        <dbReference type="ARBA" id="ARBA00022679"/>
    </source>
</evidence>
<comment type="caution">
    <text evidence="8">The sequence shown here is derived from an EMBL/GenBank/DDBJ whole genome shotgun (WGS) entry which is preliminary data.</text>
</comment>
<sequence>MHRIQMTESAFTAAVQTYLKQIMEDAAMILRTLDEKDQCLLCDLDELGHTFQEMQAIASSFYLQSYIEHFTPSYTELAMAVQHLAEEKHGALIVIERTDTLDGLIQKGTSLHAEISAALIESIFYPGNPLHDGAVLVRENRVVSAANVLPLTTKQVDLKFGTRHRAAMGLSAVTDALVLVVSEETGKMSFAKDGGLYPLVSQRALHTK</sequence>
<keyword evidence="6" id="KW-1133">Transmembrane helix</keyword>
<dbReference type="Pfam" id="PF02457">
    <property type="entry name" value="DAC"/>
    <property type="match status" value="1"/>
</dbReference>
<keyword evidence="9" id="KW-1185">Reference proteome</keyword>
<evidence type="ECO:0000256" key="1">
    <source>
        <dbReference type="ARBA" id="ARBA00000877"/>
    </source>
</evidence>
<dbReference type="OrthoDB" id="9807385at2"/>
<dbReference type="GO" id="GO:0005524">
    <property type="term" value="F:ATP binding"/>
    <property type="evidence" value="ECO:0007669"/>
    <property type="project" value="UniProtKB-UniRule"/>
</dbReference>
<proteinExistence type="inferred from homology"/>
<dbReference type="Pfam" id="PF10372">
    <property type="entry name" value="CdaS_N"/>
    <property type="match status" value="1"/>
</dbReference>
<dbReference type="PANTHER" id="PTHR34185:SF2">
    <property type="entry name" value="CYCLIC DI-AMP SYNTHASE CDAS"/>
    <property type="match status" value="1"/>
</dbReference>
<evidence type="ECO:0000256" key="3">
    <source>
        <dbReference type="ARBA" id="ARBA00022695"/>
    </source>
</evidence>